<proteinExistence type="predicted"/>
<keyword evidence="2" id="KW-1185">Reference proteome</keyword>
<evidence type="ECO:0000313" key="1">
    <source>
        <dbReference type="EMBL" id="CAG8779752.1"/>
    </source>
</evidence>
<comment type="caution">
    <text evidence="1">The sequence shown here is derived from an EMBL/GenBank/DDBJ whole genome shotgun (WGS) entry which is preliminary data.</text>
</comment>
<evidence type="ECO:0000313" key="2">
    <source>
        <dbReference type="Proteomes" id="UP000789920"/>
    </source>
</evidence>
<dbReference type="Proteomes" id="UP000789920">
    <property type="component" value="Unassembled WGS sequence"/>
</dbReference>
<reference evidence="1" key="1">
    <citation type="submission" date="2021-06" db="EMBL/GenBank/DDBJ databases">
        <authorList>
            <person name="Kallberg Y."/>
            <person name="Tangrot J."/>
            <person name="Rosling A."/>
        </authorList>
    </citation>
    <scope>NUCLEOTIDE SEQUENCE</scope>
    <source>
        <strain evidence="1">MA461A</strain>
    </source>
</reference>
<protein>
    <submittedName>
        <fullName evidence="1">20727_t:CDS:1</fullName>
    </submittedName>
</protein>
<accession>A0ACA9R742</accession>
<sequence length="77" mass="8822">MSINIKVKPDTEVKKATFTTVGKKIDNDDDEINAKAKMIKQELEFEKKNKSNSTYFDIAFLGGKFPLFSMSSKQKRE</sequence>
<feature type="non-terminal residue" evidence="1">
    <location>
        <position position="77"/>
    </location>
</feature>
<dbReference type="EMBL" id="CAJVQC010044556">
    <property type="protein sequence ID" value="CAG8779752.1"/>
    <property type="molecule type" value="Genomic_DNA"/>
</dbReference>
<name>A0ACA9R742_9GLOM</name>
<gene>
    <name evidence="1" type="ORF">RPERSI_LOCUS17401</name>
</gene>
<organism evidence="1 2">
    <name type="scientific">Racocetra persica</name>
    <dbReference type="NCBI Taxonomy" id="160502"/>
    <lineage>
        <taxon>Eukaryota</taxon>
        <taxon>Fungi</taxon>
        <taxon>Fungi incertae sedis</taxon>
        <taxon>Mucoromycota</taxon>
        <taxon>Glomeromycotina</taxon>
        <taxon>Glomeromycetes</taxon>
        <taxon>Diversisporales</taxon>
        <taxon>Gigasporaceae</taxon>
        <taxon>Racocetra</taxon>
    </lineage>
</organism>